<comment type="similarity">
    <text evidence="1 5">Belongs to the importin alpha family.</text>
</comment>
<dbReference type="PIRSF" id="PIRSF005673">
    <property type="entry name" value="Importin_alpha"/>
    <property type="match status" value="1"/>
</dbReference>
<dbReference type="InterPro" id="IPR000225">
    <property type="entry name" value="Armadillo"/>
</dbReference>
<dbReference type="OrthoDB" id="29145at2759"/>
<evidence type="ECO:0000256" key="4">
    <source>
        <dbReference type="ARBA" id="ARBA00022927"/>
    </source>
</evidence>
<dbReference type="InterPro" id="IPR011989">
    <property type="entry name" value="ARM-like"/>
</dbReference>
<gene>
    <name evidence="6" type="ORF">CLUMA_CG015580</name>
</gene>
<protein>
    <recommendedName>
        <fullName evidence="5">Importin subunit alpha</fullName>
    </recommendedName>
</protein>
<evidence type="ECO:0000256" key="5">
    <source>
        <dbReference type="PIRNR" id="PIRNR005673"/>
    </source>
</evidence>
<dbReference type="Pfam" id="PF00514">
    <property type="entry name" value="Arm"/>
    <property type="match status" value="1"/>
</dbReference>
<dbReference type="PANTHER" id="PTHR23316">
    <property type="entry name" value="IMPORTIN ALPHA"/>
    <property type="match status" value="1"/>
</dbReference>
<keyword evidence="4 5" id="KW-0653">Protein transport</keyword>
<evidence type="ECO:0000256" key="1">
    <source>
        <dbReference type="ARBA" id="ARBA00010394"/>
    </source>
</evidence>
<dbReference type="SMART" id="SM00185">
    <property type="entry name" value="ARM"/>
    <property type="match status" value="5"/>
</dbReference>
<dbReference type="Proteomes" id="UP000183832">
    <property type="component" value="Unassembled WGS sequence"/>
</dbReference>
<reference evidence="6 7" key="1">
    <citation type="submission" date="2015-04" db="EMBL/GenBank/DDBJ databases">
        <authorList>
            <person name="Syromyatnikov M.Y."/>
            <person name="Popov V.N."/>
        </authorList>
    </citation>
    <scope>NUCLEOTIDE SEQUENCE [LARGE SCALE GENOMIC DNA]</scope>
</reference>
<dbReference type="EMBL" id="CVRI01000057">
    <property type="protein sequence ID" value="CRL02065.1"/>
    <property type="molecule type" value="Genomic_DNA"/>
</dbReference>
<dbReference type="InterPro" id="IPR024931">
    <property type="entry name" value="Importin_alpha"/>
</dbReference>
<dbReference type="SUPFAM" id="SSF48371">
    <property type="entry name" value="ARM repeat"/>
    <property type="match status" value="1"/>
</dbReference>
<dbReference type="GO" id="GO:0006606">
    <property type="term" value="P:protein import into nucleus"/>
    <property type="evidence" value="ECO:0007669"/>
    <property type="project" value="InterPro"/>
</dbReference>
<evidence type="ECO:0000256" key="2">
    <source>
        <dbReference type="ARBA" id="ARBA00022448"/>
    </source>
</evidence>
<dbReference type="STRING" id="568069.A0A1J1IU56"/>
<evidence type="ECO:0000256" key="3">
    <source>
        <dbReference type="ARBA" id="ARBA00022737"/>
    </source>
</evidence>
<keyword evidence="3" id="KW-0677">Repeat</keyword>
<dbReference type="Gene3D" id="1.25.10.10">
    <property type="entry name" value="Leucine-rich Repeat Variant"/>
    <property type="match status" value="1"/>
</dbReference>
<proteinExistence type="inferred from homology"/>
<keyword evidence="2 5" id="KW-0813">Transport</keyword>
<accession>A0A1J1IU56</accession>
<evidence type="ECO:0000313" key="6">
    <source>
        <dbReference type="EMBL" id="CRL02065.1"/>
    </source>
</evidence>
<dbReference type="InterPro" id="IPR016024">
    <property type="entry name" value="ARM-type_fold"/>
</dbReference>
<dbReference type="GO" id="GO:0061608">
    <property type="term" value="F:nuclear import signal receptor activity"/>
    <property type="evidence" value="ECO:0007669"/>
    <property type="project" value="InterPro"/>
</dbReference>
<evidence type="ECO:0000313" key="7">
    <source>
        <dbReference type="Proteomes" id="UP000183832"/>
    </source>
</evidence>
<name>A0A1J1IU56_9DIPT</name>
<dbReference type="AlphaFoldDB" id="A0A1J1IU56"/>
<organism evidence="6 7">
    <name type="scientific">Clunio marinus</name>
    <dbReference type="NCBI Taxonomy" id="568069"/>
    <lineage>
        <taxon>Eukaryota</taxon>
        <taxon>Metazoa</taxon>
        <taxon>Ecdysozoa</taxon>
        <taxon>Arthropoda</taxon>
        <taxon>Hexapoda</taxon>
        <taxon>Insecta</taxon>
        <taxon>Pterygota</taxon>
        <taxon>Neoptera</taxon>
        <taxon>Endopterygota</taxon>
        <taxon>Diptera</taxon>
        <taxon>Nematocera</taxon>
        <taxon>Chironomoidea</taxon>
        <taxon>Chironomidae</taxon>
        <taxon>Clunio</taxon>
    </lineage>
</organism>
<dbReference type="GO" id="GO:0005737">
    <property type="term" value="C:cytoplasm"/>
    <property type="evidence" value="ECO:0007669"/>
    <property type="project" value="InterPro"/>
</dbReference>
<keyword evidence="7" id="KW-1185">Reference proteome</keyword>
<sequence>MTFSLKIGSPYTGIWERTQSRVFQLLSDVFLIATFMIDKLKALSSETMGGFYVEAQEFGIYQAIDWISREETSFRNRVNGVRRIRKIIEKGKADSVIRLGIVSRLAELLEKTKNDEIQGEIIWTLANIAAGPSRHTKLIMNKCTEIFLSILKATKSIEVKKNIILAFGNIAGDNAGFRDNLLNAGVMSHCLTLLSELNSLEAERNYLWLLSNLCRHKDPYPKFMQISECVPILKAYLDHSDEEILNTACWSFNYISHFERSAVLDKDTISKFVKLLSHQSKKIVASALVVCNNVASETVDEIQMLVDCGILKELPKLLYIKDVTILNRVFILISYITAKGITHIQSLVDNNILEDLINIFKENGDYKQEILYLIKNLICNGDENQINYALSIGCIDILFEGLIMSKEICVNLAIESFLNLIIEECNFDINIYVFKDIAKRLLDFQNNKNQDIGKLVRAYSKKFLY</sequence>